<dbReference type="SMART" id="SM00525">
    <property type="entry name" value="FES"/>
    <property type="match status" value="1"/>
</dbReference>
<dbReference type="HAMAP" id="MF_00942">
    <property type="entry name" value="Nth"/>
    <property type="match status" value="1"/>
</dbReference>
<feature type="region of interest" description="Disordered" evidence="13">
    <location>
        <begin position="1"/>
        <end position="29"/>
    </location>
</feature>
<dbReference type="InterPro" id="IPR003265">
    <property type="entry name" value="HhH-GPD_domain"/>
</dbReference>
<dbReference type="Pfam" id="PF10576">
    <property type="entry name" value="EndIII_4Fe-2S"/>
    <property type="match status" value="1"/>
</dbReference>
<dbReference type="Proteomes" id="UP000186400">
    <property type="component" value="Unassembled WGS sequence"/>
</dbReference>
<evidence type="ECO:0000313" key="16">
    <source>
        <dbReference type="Proteomes" id="UP000186400"/>
    </source>
</evidence>
<evidence type="ECO:0000259" key="14">
    <source>
        <dbReference type="SMART" id="SM00478"/>
    </source>
</evidence>
<comment type="similarity">
    <text evidence="1 12">Belongs to the Nth/MutY family.</text>
</comment>
<dbReference type="Pfam" id="PF00730">
    <property type="entry name" value="HhH-GPD"/>
    <property type="match status" value="1"/>
</dbReference>
<dbReference type="EMBL" id="FTMS01000011">
    <property type="protein sequence ID" value="SIQ57965.1"/>
    <property type="molecule type" value="Genomic_DNA"/>
</dbReference>
<keyword evidence="10 12" id="KW-0456">Lyase</keyword>
<dbReference type="AlphaFoldDB" id="A0A1N6TX61"/>
<dbReference type="EC" id="4.2.99.18" evidence="12"/>
<dbReference type="InterPro" id="IPR011257">
    <property type="entry name" value="DNA_glycosylase"/>
</dbReference>
<keyword evidence="15" id="KW-0255">Endonuclease</keyword>
<dbReference type="InterPro" id="IPR003651">
    <property type="entry name" value="Endonuclease3_FeS-loop_motif"/>
</dbReference>
<dbReference type="GO" id="GO:0046872">
    <property type="term" value="F:metal ion binding"/>
    <property type="evidence" value="ECO:0007669"/>
    <property type="project" value="UniProtKB-KW"/>
</dbReference>
<feature type="binding site" evidence="12">
    <location>
        <position position="232"/>
    </location>
    <ligand>
        <name>[4Fe-4S] cluster</name>
        <dbReference type="ChEBI" id="CHEBI:49883"/>
    </ligand>
</feature>
<dbReference type="PANTHER" id="PTHR43286:SF1">
    <property type="entry name" value="ENDONUCLEASE III-LIKE PROTEIN 1"/>
    <property type="match status" value="1"/>
</dbReference>
<dbReference type="GO" id="GO:0051539">
    <property type="term" value="F:4 iron, 4 sulfur cluster binding"/>
    <property type="evidence" value="ECO:0007669"/>
    <property type="project" value="UniProtKB-UniRule"/>
</dbReference>
<organism evidence="15 16">
    <name type="scientific">Alkalispirochaeta americana</name>
    <dbReference type="NCBI Taxonomy" id="159291"/>
    <lineage>
        <taxon>Bacteria</taxon>
        <taxon>Pseudomonadati</taxon>
        <taxon>Spirochaetota</taxon>
        <taxon>Spirochaetia</taxon>
        <taxon>Spirochaetales</taxon>
        <taxon>Spirochaetaceae</taxon>
        <taxon>Alkalispirochaeta</taxon>
    </lineage>
</organism>
<dbReference type="GO" id="GO:0006285">
    <property type="term" value="P:base-excision repair, AP site formation"/>
    <property type="evidence" value="ECO:0007669"/>
    <property type="project" value="TreeGrafter"/>
</dbReference>
<keyword evidence="4 12" id="KW-0227">DNA damage</keyword>
<sequence length="247" mass="27792">MTTRRIPAISSTTTNSTSGSCHQQPSREPVPWEPLLGLIAGCDEVRRYEASVNAVASWTDPPDPFRVLLATVISLRTRDEVTFPVAERLFSTAATPDEIQRLSLEQLEKHIYPAGFYRTKSRQIKEIARLIAHTHDGRVPSSEQELLQLPGVGRKTANLVRALGFGIPAICVDIHVHRISNRMGWVTEKNPDDTERALQKILPERFWIPLNQWLVGFGRSICTPQSPRCSLCPVREYCDRAGVTRSR</sequence>
<keyword evidence="16" id="KW-1185">Reference proteome</keyword>
<dbReference type="CDD" id="cd00056">
    <property type="entry name" value="ENDO3c"/>
    <property type="match status" value="1"/>
</dbReference>
<dbReference type="STRING" id="159291.SAMN05920897_11129"/>
<proteinExistence type="inferred from homology"/>
<feature type="binding site" evidence="12">
    <location>
        <position position="238"/>
    </location>
    <ligand>
        <name>[4Fe-4S] cluster</name>
        <dbReference type="ChEBI" id="CHEBI:49883"/>
    </ligand>
</feature>
<keyword evidence="7 12" id="KW-0411">Iron-sulfur</keyword>
<evidence type="ECO:0000256" key="1">
    <source>
        <dbReference type="ARBA" id="ARBA00008343"/>
    </source>
</evidence>
<comment type="function">
    <text evidence="12">DNA repair enzyme that has both DNA N-glycosylase activity and AP-lyase activity. The DNA N-glycosylase activity releases various damaged pyrimidines from DNA by cleaving the N-glycosidic bond, leaving an AP (apurinic/apyrimidinic) site. The AP-lyase activity cleaves the phosphodiester bond 3' to the AP site by a beta-elimination, leaving a 3'-terminal unsaturated sugar and a product with a terminal 5'-phosphate.</text>
</comment>
<keyword evidence="5 12" id="KW-0378">Hydrolase</keyword>
<keyword evidence="8 12" id="KW-0238">DNA-binding</keyword>
<dbReference type="SMART" id="SM00478">
    <property type="entry name" value="ENDO3c"/>
    <property type="match status" value="1"/>
</dbReference>
<evidence type="ECO:0000256" key="7">
    <source>
        <dbReference type="ARBA" id="ARBA00023014"/>
    </source>
</evidence>
<dbReference type="GO" id="GO:0140078">
    <property type="term" value="F:class I DNA-(apurinic or apyrimidinic site) endonuclease activity"/>
    <property type="evidence" value="ECO:0007669"/>
    <property type="project" value="UniProtKB-EC"/>
</dbReference>
<evidence type="ECO:0000256" key="12">
    <source>
        <dbReference type="HAMAP-Rule" id="MF_00942"/>
    </source>
</evidence>
<gene>
    <name evidence="12" type="primary">nth</name>
    <name evidence="15" type="ORF">SAMN05920897_11129</name>
</gene>
<dbReference type="OrthoDB" id="9800977at2"/>
<dbReference type="GO" id="GO:0006289">
    <property type="term" value="P:nucleotide-excision repair"/>
    <property type="evidence" value="ECO:0007669"/>
    <property type="project" value="TreeGrafter"/>
</dbReference>
<keyword evidence="9 12" id="KW-0234">DNA repair</keyword>
<dbReference type="InterPro" id="IPR004035">
    <property type="entry name" value="Endouclease-III_FeS-bd_BS"/>
</dbReference>
<comment type="cofactor">
    <cofactor evidence="12">
        <name>[4Fe-4S] cluster</name>
        <dbReference type="ChEBI" id="CHEBI:49883"/>
    </cofactor>
    <text evidence="12">Binds 1 [4Fe-4S] cluster.</text>
</comment>
<feature type="compositionally biased region" description="Low complexity" evidence="13">
    <location>
        <begin position="10"/>
        <end position="20"/>
    </location>
</feature>
<evidence type="ECO:0000256" key="2">
    <source>
        <dbReference type="ARBA" id="ARBA00022485"/>
    </source>
</evidence>
<feature type="domain" description="HhH-GPD" evidence="14">
    <location>
        <begin position="73"/>
        <end position="220"/>
    </location>
</feature>
<name>A0A1N6TX61_9SPIO</name>
<dbReference type="PANTHER" id="PTHR43286">
    <property type="entry name" value="ENDONUCLEASE III-LIKE PROTEIN 1"/>
    <property type="match status" value="1"/>
</dbReference>
<dbReference type="InterPro" id="IPR023170">
    <property type="entry name" value="HhH_base_excis_C"/>
</dbReference>
<dbReference type="PROSITE" id="PS01155">
    <property type="entry name" value="ENDONUCLEASE_III_2"/>
    <property type="match status" value="1"/>
</dbReference>
<keyword evidence="2 12" id="KW-0004">4Fe-4S</keyword>
<evidence type="ECO:0000256" key="13">
    <source>
        <dbReference type="SAM" id="MobiDB-lite"/>
    </source>
</evidence>
<evidence type="ECO:0000256" key="3">
    <source>
        <dbReference type="ARBA" id="ARBA00022723"/>
    </source>
</evidence>
<feature type="binding site" evidence="12">
    <location>
        <position position="229"/>
    </location>
    <ligand>
        <name>[4Fe-4S] cluster</name>
        <dbReference type="ChEBI" id="CHEBI:49883"/>
    </ligand>
</feature>
<keyword evidence="11 12" id="KW-0326">Glycosidase</keyword>
<keyword evidence="6 12" id="KW-0408">Iron</keyword>
<evidence type="ECO:0000256" key="9">
    <source>
        <dbReference type="ARBA" id="ARBA00023204"/>
    </source>
</evidence>
<dbReference type="GO" id="GO:0003677">
    <property type="term" value="F:DNA binding"/>
    <property type="evidence" value="ECO:0007669"/>
    <property type="project" value="UniProtKB-UniRule"/>
</dbReference>
<dbReference type="InterPro" id="IPR000445">
    <property type="entry name" value="HhH_motif"/>
</dbReference>
<dbReference type="PROSITE" id="PS51257">
    <property type="entry name" value="PROKAR_LIPOPROTEIN"/>
    <property type="match status" value="1"/>
</dbReference>
<keyword evidence="3 12" id="KW-0479">Metal-binding</keyword>
<evidence type="ECO:0000256" key="10">
    <source>
        <dbReference type="ARBA" id="ARBA00023239"/>
    </source>
</evidence>
<dbReference type="GO" id="GO:0000703">
    <property type="term" value="F:oxidized pyrimidine nucleobase lesion DNA N-glycosylase activity"/>
    <property type="evidence" value="ECO:0007669"/>
    <property type="project" value="TreeGrafter"/>
</dbReference>
<accession>A0A1N6TX61</accession>
<keyword evidence="15" id="KW-0540">Nuclease</keyword>
<feature type="binding site" evidence="12">
    <location>
        <position position="222"/>
    </location>
    <ligand>
        <name>[4Fe-4S] cluster</name>
        <dbReference type="ChEBI" id="CHEBI:49883"/>
    </ligand>
</feature>
<evidence type="ECO:0000256" key="8">
    <source>
        <dbReference type="ARBA" id="ARBA00023125"/>
    </source>
</evidence>
<evidence type="ECO:0000256" key="5">
    <source>
        <dbReference type="ARBA" id="ARBA00022801"/>
    </source>
</evidence>
<evidence type="ECO:0000313" key="15">
    <source>
        <dbReference type="EMBL" id="SIQ57965.1"/>
    </source>
</evidence>
<reference evidence="16" key="1">
    <citation type="submission" date="2017-01" db="EMBL/GenBank/DDBJ databases">
        <authorList>
            <person name="Varghese N."/>
            <person name="Submissions S."/>
        </authorList>
    </citation>
    <scope>NUCLEOTIDE SEQUENCE [LARGE SCALE GENOMIC DNA]</scope>
    <source>
        <strain evidence="16">ASpG1</strain>
    </source>
</reference>
<comment type="catalytic activity">
    <reaction evidence="12">
        <text>2'-deoxyribonucleotide-(2'-deoxyribose 5'-phosphate)-2'-deoxyribonucleotide-DNA = a 3'-end 2'-deoxyribonucleotide-(2,3-dehydro-2,3-deoxyribose 5'-phosphate)-DNA + a 5'-end 5'-phospho-2'-deoxyribonucleoside-DNA + H(+)</text>
        <dbReference type="Rhea" id="RHEA:66592"/>
        <dbReference type="Rhea" id="RHEA-COMP:13180"/>
        <dbReference type="Rhea" id="RHEA-COMP:16897"/>
        <dbReference type="Rhea" id="RHEA-COMP:17067"/>
        <dbReference type="ChEBI" id="CHEBI:15378"/>
        <dbReference type="ChEBI" id="CHEBI:136412"/>
        <dbReference type="ChEBI" id="CHEBI:157695"/>
        <dbReference type="ChEBI" id="CHEBI:167181"/>
        <dbReference type="EC" id="4.2.99.18"/>
    </reaction>
</comment>
<dbReference type="Gene3D" id="1.10.340.30">
    <property type="entry name" value="Hypothetical protein, domain 2"/>
    <property type="match status" value="1"/>
</dbReference>
<dbReference type="InterPro" id="IPR005759">
    <property type="entry name" value="Nth"/>
</dbReference>
<dbReference type="Pfam" id="PF00633">
    <property type="entry name" value="HHH"/>
    <property type="match status" value="1"/>
</dbReference>
<dbReference type="FunFam" id="1.10.1670.10:FF:000001">
    <property type="entry name" value="Endonuclease III"/>
    <property type="match status" value="1"/>
</dbReference>
<evidence type="ECO:0000256" key="4">
    <source>
        <dbReference type="ARBA" id="ARBA00022763"/>
    </source>
</evidence>
<dbReference type="InterPro" id="IPR004036">
    <property type="entry name" value="Endonuclease-III-like_CS2"/>
</dbReference>
<protein>
    <recommendedName>
        <fullName evidence="12">Endonuclease III</fullName>
        <ecNumber evidence="12">4.2.99.18</ecNumber>
    </recommendedName>
    <alternativeName>
        <fullName evidence="12">DNA-(apurinic or apyrimidinic site) lyase</fullName>
    </alternativeName>
</protein>
<dbReference type="PROSITE" id="PS00764">
    <property type="entry name" value="ENDONUCLEASE_III_1"/>
    <property type="match status" value="1"/>
</dbReference>
<evidence type="ECO:0000256" key="6">
    <source>
        <dbReference type="ARBA" id="ARBA00023004"/>
    </source>
</evidence>
<evidence type="ECO:0000256" key="11">
    <source>
        <dbReference type="ARBA" id="ARBA00023295"/>
    </source>
</evidence>
<dbReference type="FunFam" id="1.10.340.30:FF:000001">
    <property type="entry name" value="Endonuclease III"/>
    <property type="match status" value="1"/>
</dbReference>
<dbReference type="SUPFAM" id="SSF48150">
    <property type="entry name" value="DNA-glycosylase"/>
    <property type="match status" value="1"/>
</dbReference>
<dbReference type="Gene3D" id="1.10.1670.10">
    <property type="entry name" value="Helix-hairpin-Helix base-excision DNA repair enzymes (C-terminal)"/>
    <property type="match status" value="1"/>
</dbReference>